<keyword evidence="3" id="KW-0479">Metal-binding</keyword>
<organism evidence="13 14">
    <name type="scientific">Novipirellula herctigrandis</name>
    <dbReference type="NCBI Taxonomy" id="2527986"/>
    <lineage>
        <taxon>Bacteria</taxon>
        <taxon>Pseudomonadati</taxon>
        <taxon>Planctomycetota</taxon>
        <taxon>Planctomycetia</taxon>
        <taxon>Pirellulales</taxon>
        <taxon>Pirellulaceae</taxon>
        <taxon>Novipirellula</taxon>
    </lineage>
</organism>
<comment type="catalytic activity">
    <reaction evidence="11">
        <text>3-dehydro-4-O-phospho-L-erythronate + H(+) = dihydroxyacetone phosphate + CO2</text>
        <dbReference type="Rhea" id="RHEA:52404"/>
        <dbReference type="ChEBI" id="CHEBI:15378"/>
        <dbReference type="ChEBI" id="CHEBI:16526"/>
        <dbReference type="ChEBI" id="CHEBI:57642"/>
        <dbReference type="ChEBI" id="CHEBI:136592"/>
        <dbReference type="EC" id="4.1.1.104"/>
    </reaction>
</comment>
<dbReference type="Pfam" id="PF00596">
    <property type="entry name" value="Aldolase_II"/>
    <property type="match status" value="1"/>
</dbReference>
<dbReference type="SUPFAM" id="SSF53639">
    <property type="entry name" value="AraD/HMP-PK domain-like"/>
    <property type="match status" value="1"/>
</dbReference>
<evidence type="ECO:0000256" key="10">
    <source>
        <dbReference type="ARBA" id="ARBA00047520"/>
    </source>
</evidence>
<evidence type="ECO:0000256" key="1">
    <source>
        <dbReference type="ARBA" id="ARBA00001947"/>
    </source>
</evidence>
<accession>A0A5C5ZBI5</accession>
<dbReference type="PANTHER" id="PTHR22789:SF0">
    <property type="entry name" value="3-OXO-TETRONATE 4-PHOSPHATE DECARBOXYLASE-RELATED"/>
    <property type="match status" value="1"/>
</dbReference>
<dbReference type="OrthoDB" id="9794581at2"/>
<evidence type="ECO:0000256" key="4">
    <source>
        <dbReference type="ARBA" id="ARBA00022833"/>
    </source>
</evidence>
<comment type="similarity">
    <text evidence="2">Belongs to the aldolase class II family. AraD/FucA subfamily.</text>
</comment>
<dbReference type="InterPro" id="IPR036409">
    <property type="entry name" value="Aldolase_II/adducin_N_sf"/>
</dbReference>
<dbReference type="GO" id="GO:0019323">
    <property type="term" value="P:pentose catabolic process"/>
    <property type="evidence" value="ECO:0007669"/>
    <property type="project" value="InterPro"/>
</dbReference>
<evidence type="ECO:0000256" key="8">
    <source>
        <dbReference type="ARBA" id="ARBA00044772"/>
    </source>
</evidence>
<dbReference type="InterPro" id="IPR050013">
    <property type="entry name" value="OtnC"/>
</dbReference>
<dbReference type="InterPro" id="IPR050197">
    <property type="entry name" value="Aldolase_class_II_sugar_metab"/>
</dbReference>
<evidence type="ECO:0000256" key="11">
    <source>
        <dbReference type="ARBA" id="ARBA00048603"/>
    </source>
</evidence>
<dbReference type="GO" id="GO:0046872">
    <property type="term" value="F:metal ion binding"/>
    <property type="evidence" value="ECO:0007669"/>
    <property type="project" value="UniProtKB-KW"/>
</dbReference>
<gene>
    <name evidence="13" type="primary">fucA_2</name>
    <name evidence="13" type="ORF">CA13_59860</name>
</gene>
<dbReference type="GO" id="GO:0016832">
    <property type="term" value="F:aldehyde-lyase activity"/>
    <property type="evidence" value="ECO:0007669"/>
    <property type="project" value="InterPro"/>
</dbReference>
<dbReference type="PANTHER" id="PTHR22789">
    <property type="entry name" value="FUCULOSE PHOSPHATE ALDOLASE"/>
    <property type="match status" value="1"/>
</dbReference>
<keyword evidence="5 13" id="KW-0456">Lyase</keyword>
<comment type="cofactor">
    <cofactor evidence="1">
        <name>Zn(2+)</name>
        <dbReference type="ChEBI" id="CHEBI:29105"/>
    </cofactor>
</comment>
<comment type="function">
    <text evidence="7">Catalyzes the decarboxylation of 3-oxo-tetronate 4-phosphate to dihydroxyacetone phosphate (DHAP) and CO(2).</text>
</comment>
<dbReference type="AlphaFoldDB" id="A0A5C5ZBI5"/>
<dbReference type="NCBIfam" id="NF006000">
    <property type="entry name" value="PRK08130.1"/>
    <property type="match status" value="1"/>
</dbReference>
<dbReference type="RefSeq" id="WP_146402272.1">
    <property type="nucleotide sequence ID" value="NZ_SJPJ01000001.1"/>
</dbReference>
<proteinExistence type="inferred from homology"/>
<evidence type="ECO:0000256" key="2">
    <source>
        <dbReference type="ARBA" id="ARBA00010037"/>
    </source>
</evidence>
<keyword evidence="4" id="KW-0862">Zinc</keyword>
<evidence type="ECO:0000256" key="5">
    <source>
        <dbReference type="ARBA" id="ARBA00023239"/>
    </source>
</evidence>
<sequence>MSERELRERIAMHGKSIYDRGLTGGSSGNISVRLPDGMLVTPTNCCLGNLDADAITKLDQNGNRVAGDKPSKEAFLHHSMYKSRPTGQAIVHLHSTYSVAVSCLEGLDTSDVLPPITAYYVMRVGTLPLIPYFAPGDEKLAEAVEQAAKVAHAVLLSNHGPVVSGKSLDDAVYATEELEETAKLFLMLRNERTRFLSDDQVNQLRERFAN</sequence>
<feature type="domain" description="Class II aldolase/adducin N-terminal" evidence="12">
    <location>
        <begin position="8"/>
        <end position="186"/>
    </location>
</feature>
<keyword evidence="14" id="KW-1185">Reference proteome</keyword>
<dbReference type="SMART" id="SM01007">
    <property type="entry name" value="Aldolase_II"/>
    <property type="match status" value="1"/>
</dbReference>
<dbReference type="EC" id="4.1.1.104" evidence="8"/>
<evidence type="ECO:0000313" key="13">
    <source>
        <dbReference type="EMBL" id="TWT84507.1"/>
    </source>
</evidence>
<evidence type="ECO:0000313" key="14">
    <source>
        <dbReference type="Proteomes" id="UP000315010"/>
    </source>
</evidence>
<comment type="caution">
    <text evidence="13">The sequence shown here is derived from an EMBL/GenBank/DDBJ whole genome shotgun (WGS) entry which is preliminary data.</text>
</comment>
<dbReference type="NCBIfam" id="NF043034">
    <property type="entry name" value="OxoTetrPhDc"/>
    <property type="match status" value="1"/>
</dbReference>
<evidence type="ECO:0000259" key="12">
    <source>
        <dbReference type="SMART" id="SM01007"/>
    </source>
</evidence>
<keyword evidence="6" id="KW-0119">Carbohydrate metabolism</keyword>
<dbReference type="Gene3D" id="3.40.225.10">
    <property type="entry name" value="Class II aldolase/adducin N-terminal domain"/>
    <property type="match status" value="1"/>
</dbReference>
<evidence type="ECO:0000256" key="3">
    <source>
        <dbReference type="ARBA" id="ARBA00022723"/>
    </source>
</evidence>
<dbReference type="FunFam" id="3.40.225.10:FF:000008">
    <property type="entry name" value="Sugar aldolase"/>
    <property type="match status" value="1"/>
</dbReference>
<dbReference type="InterPro" id="IPR001303">
    <property type="entry name" value="Aldolase_II/adducin_N"/>
</dbReference>
<evidence type="ECO:0000256" key="6">
    <source>
        <dbReference type="ARBA" id="ARBA00023277"/>
    </source>
</evidence>
<dbReference type="GO" id="GO:0005829">
    <property type="term" value="C:cytosol"/>
    <property type="evidence" value="ECO:0007669"/>
    <property type="project" value="TreeGrafter"/>
</dbReference>
<evidence type="ECO:0000256" key="9">
    <source>
        <dbReference type="ARBA" id="ARBA00044803"/>
    </source>
</evidence>
<protein>
    <recommendedName>
        <fullName evidence="9">3-oxo-tetronate 4-phosphate decarboxylase</fullName>
        <ecNumber evidence="8">4.1.1.104</ecNumber>
    </recommendedName>
</protein>
<dbReference type="Proteomes" id="UP000315010">
    <property type="component" value="Unassembled WGS sequence"/>
</dbReference>
<reference evidence="13 14" key="1">
    <citation type="submission" date="2019-02" db="EMBL/GenBank/DDBJ databases">
        <title>Deep-cultivation of Planctomycetes and their phenomic and genomic characterization uncovers novel biology.</title>
        <authorList>
            <person name="Wiegand S."/>
            <person name="Jogler M."/>
            <person name="Boedeker C."/>
            <person name="Pinto D."/>
            <person name="Vollmers J."/>
            <person name="Rivas-Marin E."/>
            <person name="Kohn T."/>
            <person name="Peeters S.H."/>
            <person name="Heuer A."/>
            <person name="Rast P."/>
            <person name="Oberbeckmann S."/>
            <person name="Bunk B."/>
            <person name="Jeske O."/>
            <person name="Meyerdierks A."/>
            <person name="Storesund J.E."/>
            <person name="Kallscheuer N."/>
            <person name="Luecker S."/>
            <person name="Lage O.M."/>
            <person name="Pohl T."/>
            <person name="Merkel B.J."/>
            <person name="Hornburger P."/>
            <person name="Mueller R.-W."/>
            <person name="Bruemmer F."/>
            <person name="Labrenz M."/>
            <person name="Spormann A.M."/>
            <person name="Op Den Camp H."/>
            <person name="Overmann J."/>
            <person name="Amann R."/>
            <person name="Jetten M.S.M."/>
            <person name="Mascher T."/>
            <person name="Medema M.H."/>
            <person name="Devos D.P."/>
            <person name="Kaster A.-K."/>
            <person name="Ovreas L."/>
            <person name="Rohde M."/>
            <person name="Galperin M.Y."/>
            <person name="Jogler C."/>
        </authorList>
    </citation>
    <scope>NUCLEOTIDE SEQUENCE [LARGE SCALE GENOMIC DNA]</scope>
    <source>
        <strain evidence="13 14">CA13</strain>
    </source>
</reference>
<evidence type="ECO:0000256" key="7">
    <source>
        <dbReference type="ARBA" id="ARBA00044745"/>
    </source>
</evidence>
<dbReference type="EMBL" id="SJPJ01000001">
    <property type="protein sequence ID" value="TWT84507.1"/>
    <property type="molecule type" value="Genomic_DNA"/>
</dbReference>
<name>A0A5C5ZBI5_9BACT</name>
<comment type="catalytic activity">
    <reaction evidence="10">
        <text>3-dehydro-4-O-phospho-D-erythronate + H(+) = dihydroxyacetone phosphate + CO2</text>
        <dbReference type="Rhea" id="RHEA:52416"/>
        <dbReference type="ChEBI" id="CHEBI:15378"/>
        <dbReference type="ChEBI" id="CHEBI:16526"/>
        <dbReference type="ChEBI" id="CHEBI:57642"/>
        <dbReference type="ChEBI" id="CHEBI:136593"/>
        <dbReference type="EC" id="4.1.1.104"/>
    </reaction>
</comment>